<organism evidence="4 5">
    <name type="scientific">Callorhinchus milii</name>
    <name type="common">Ghost shark</name>
    <dbReference type="NCBI Taxonomy" id="7868"/>
    <lineage>
        <taxon>Eukaryota</taxon>
        <taxon>Metazoa</taxon>
        <taxon>Chordata</taxon>
        <taxon>Craniata</taxon>
        <taxon>Vertebrata</taxon>
        <taxon>Chondrichthyes</taxon>
        <taxon>Holocephali</taxon>
        <taxon>Chimaeriformes</taxon>
        <taxon>Callorhinchidae</taxon>
        <taxon>Callorhinchus</taxon>
    </lineage>
</organism>
<dbReference type="InterPro" id="IPR018609">
    <property type="entry name" value="Bud13"/>
</dbReference>
<feature type="compositionally biased region" description="Basic and acidic residues" evidence="3">
    <location>
        <begin position="172"/>
        <end position="183"/>
    </location>
</feature>
<feature type="region of interest" description="Disordered" evidence="3">
    <location>
        <begin position="1"/>
        <end position="207"/>
    </location>
</feature>
<evidence type="ECO:0000313" key="5">
    <source>
        <dbReference type="Proteomes" id="UP000314986"/>
    </source>
</evidence>
<reference evidence="5" key="3">
    <citation type="journal article" date="2014" name="Nature">
        <title>Elephant shark genome provides unique insights into gnathostome evolution.</title>
        <authorList>
            <consortium name="International Elephant Shark Genome Sequencing Consortium"/>
            <person name="Venkatesh B."/>
            <person name="Lee A.P."/>
            <person name="Ravi V."/>
            <person name="Maurya A.K."/>
            <person name="Lian M.M."/>
            <person name="Swann J.B."/>
            <person name="Ohta Y."/>
            <person name="Flajnik M.F."/>
            <person name="Sutoh Y."/>
            <person name="Kasahara M."/>
            <person name="Hoon S."/>
            <person name="Gangu V."/>
            <person name="Roy S.W."/>
            <person name="Irimia M."/>
            <person name="Korzh V."/>
            <person name="Kondrychyn I."/>
            <person name="Lim Z.W."/>
            <person name="Tay B.H."/>
            <person name="Tohari S."/>
            <person name="Kong K.W."/>
            <person name="Ho S."/>
            <person name="Lorente-Galdos B."/>
            <person name="Quilez J."/>
            <person name="Marques-Bonet T."/>
            <person name="Raney B.J."/>
            <person name="Ingham P.W."/>
            <person name="Tay A."/>
            <person name="Hillier L.W."/>
            <person name="Minx P."/>
            <person name="Boehm T."/>
            <person name="Wilson R.K."/>
            <person name="Brenner S."/>
            <person name="Warren W.C."/>
        </authorList>
    </citation>
    <scope>NUCLEOTIDE SEQUENCE [LARGE SCALE GENOMIC DNA]</scope>
</reference>
<feature type="compositionally biased region" description="Pro residues" evidence="3">
    <location>
        <begin position="40"/>
        <end position="50"/>
    </location>
</feature>
<reference evidence="5" key="1">
    <citation type="journal article" date="2006" name="Science">
        <title>Ancient noncoding elements conserved in the human genome.</title>
        <authorList>
            <person name="Venkatesh B."/>
            <person name="Kirkness E.F."/>
            <person name="Loh Y.H."/>
            <person name="Halpern A.L."/>
            <person name="Lee A.P."/>
            <person name="Johnson J."/>
            <person name="Dandona N."/>
            <person name="Viswanathan L.D."/>
            <person name="Tay A."/>
            <person name="Venter J.C."/>
            <person name="Strausberg R.L."/>
            <person name="Brenner S."/>
        </authorList>
    </citation>
    <scope>NUCLEOTIDE SEQUENCE [LARGE SCALE GENOMIC DNA]</scope>
</reference>
<comment type="similarity">
    <text evidence="1">Belongs to the CWC26 family.</text>
</comment>
<dbReference type="Proteomes" id="UP000314986">
    <property type="component" value="Unassembled WGS sequence"/>
</dbReference>
<dbReference type="GO" id="GO:0070274">
    <property type="term" value="C:RES complex"/>
    <property type="evidence" value="ECO:0007669"/>
    <property type="project" value="TreeGrafter"/>
</dbReference>
<sequence>DSASGISIRRRPRNRFYRQTPQKPQKLSSGKLHKCFLIPLSPPLYPPPSSTPSASLSSSLLPPHPFSPNTTDESKNATTVFRDKSGKKRDLRQERIEHRKKQNEMAATAEKYAQWGKGLAQGEQQKRNTEAALHEMQKPLTRHADDEDLERMLRERERDGDPMAGLLRRKKEKEAKNRNEKPRYSGPMPPPNRFNIYPGYRWDGVDR</sequence>
<evidence type="ECO:0000313" key="4">
    <source>
        <dbReference type="Ensembl" id="ENSCMIP00000001303.1"/>
    </source>
</evidence>
<dbReference type="InterPro" id="IPR051112">
    <property type="entry name" value="CWC26_splicing_factor"/>
</dbReference>
<protein>
    <recommendedName>
        <fullName evidence="2">BUD13 homolog</fullName>
    </recommendedName>
</protein>
<dbReference type="GeneTree" id="ENSGT00390000014500"/>
<evidence type="ECO:0000256" key="2">
    <source>
        <dbReference type="ARBA" id="ARBA00014454"/>
    </source>
</evidence>
<keyword evidence="5" id="KW-1185">Reference proteome</keyword>
<dbReference type="GO" id="GO:0003723">
    <property type="term" value="F:RNA binding"/>
    <property type="evidence" value="ECO:0007669"/>
    <property type="project" value="TreeGrafter"/>
</dbReference>
<feature type="compositionally biased region" description="Basic and acidic residues" evidence="3">
    <location>
        <begin position="124"/>
        <end position="161"/>
    </location>
</feature>
<feature type="compositionally biased region" description="Polar residues" evidence="3">
    <location>
        <begin position="17"/>
        <end position="28"/>
    </location>
</feature>
<evidence type="ECO:0000256" key="1">
    <source>
        <dbReference type="ARBA" id="ARBA00011069"/>
    </source>
</evidence>
<dbReference type="InParanoid" id="A0A4W3GDC0"/>
<dbReference type="GO" id="GO:0000398">
    <property type="term" value="P:mRNA splicing, via spliceosome"/>
    <property type="evidence" value="ECO:0007669"/>
    <property type="project" value="TreeGrafter"/>
</dbReference>
<proteinExistence type="inferred from homology"/>
<dbReference type="Ensembl" id="ENSCMIT00000001366.1">
    <property type="protein sequence ID" value="ENSCMIP00000001303.1"/>
    <property type="gene ID" value="ENSCMIG00000000864.1"/>
</dbReference>
<feature type="compositionally biased region" description="Low complexity" evidence="3">
    <location>
        <begin position="51"/>
        <end position="61"/>
    </location>
</feature>
<reference evidence="4" key="4">
    <citation type="submission" date="2025-08" db="UniProtKB">
        <authorList>
            <consortium name="Ensembl"/>
        </authorList>
    </citation>
    <scope>IDENTIFICATION</scope>
</reference>
<dbReference type="STRING" id="7868.ENSCMIP00000001303"/>
<dbReference type="AlphaFoldDB" id="A0A4W3GDC0"/>
<dbReference type="GO" id="GO:0005684">
    <property type="term" value="C:U2-type spliceosomal complex"/>
    <property type="evidence" value="ECO:0007669"/>
    <property type="project" value="TreeGrafter"/>
</dbReference>
<name>A0A4W3GDC0_CALMI</name>
<reference evidence="5" key="2">
    <citation type="journal article" date="2007" name="PLoS Biol.">
        <title>Survey sequencing and comparative analysis of the elephant shark (Callorhinchus milii) genome.</title>
        <authorList>
            <person name="Venkatesh B."/>
            <person name="Kirkness E.F."/>
            <person name="Loh Y.H."/>
            <person name="Halpern A.L."/>
            <person name="Lee A.P."/>
            <person name="Johnson J."/>
            <person name="Dandona N."/>
            <person name="Viswanathan L.D."/>
            <person name="Tay A."/>
            <person name="Venter J.C."/>
            <person name="Strausberg R.L."/>
            <person name="Brenner S."/>
        </authorList>
    </citation>
    <scope>NUCLEOTIDE SEQUENCE [LARGE SCALE GENOMIC DNA]</scope>
</reference>
<dbReference type="Pfam" id="PF09736">
    <property type="entry name" value="Bud13"/>
    <property type="match status" value="1"/>
</dbReference>
<evidence type="ECO:0000256" key="3">
    <source>
        <dbReference type="SAM" id="MobiDB-lite"/>
    </source>
</evidence>
<accession>A0A4W3GDC0</accession>
<reference evidence="4" key="5">
    <citation type="submission" date="2025-09" db="UniProtKB">
        <authorList>
            <consortium name="Ensembl"/>
        </authorList>
    </citation>
    <scope>IDENTIFICATION</scope>
</reference>
<dbReference type="PANTHER" id="PTHR31809">
    <property type="entry name" value="BUD13 HOMOLOG"/>
    <property type="match status" value="1"/>
</dbReference>
<dbReference type="PANTHER" id="PTHR31809:SF0">
    <property type="entry name" value="BUD13 HOMOLOG"/>
    <property type="match status" value="1"/>
</dbReference>